<sequence>MPEALVYQIFFASGTYITSANWLQQQGAGITWNASGFLKYESQGLSQNWNTNVQLSVDANGPYKIFSESQNSQVVLKANPHFVSPNKWVRQPTIQFVDIEYIALPSTTYLLLKGGQAQAASIPSSSWNEVLGLENSNTVYSIGSSTT</sequence>
<reference evidence="2" key="2">
    <citation type="journal article" date="2014" name="ISME J.">
        <title>Microbial stratification in low pH oxic and suboxic macroscopic growths along an acid mine drainage.</title>
        <authorList>
            <person name="Mendez-Garcia C."/>
            <person name="Mesa V."/>
            <person name="Sprenger R.R."/>
            <person name="Richter M."/>
            <person name="Diez M.S."/>
            <person name="Solano J."/>
            <person name="Bargiela R."/>
            <person name="Golyshina O.V."/>
            <person name="Manteca A."/>
            <person name="Ramos J.L."/>
            <person name="Gallego J.R."/>
            <person name="Llorente I."/>
            <person name="Martins Dos Santos V.A."/>
            <person name="Jensen O.N."/>
            <person name="Pelaez A.I."/>
            <person name="Sanchez J."/>
            <person name="Ferrer M."/>
        </authorList>
    </citation>
    <scope>NUCLEOTIDE SEQUENCE</scope>
</reference>
<feature type="domain" description="Solute-binding protein family 5" evidence="1">
    <location>
        <begin position="59"/>
        <end position="140"/>
    </location>
</feature>
<reference evidence="2" key="1">
    <citation type="submission" date="2013-08" db="EMBL/GenBank/DDBJ databases">
        <authorList>
            <person name="Mendez C."/>
            <person name="Richter M."/>
            <person name="Ferrer M."/>
            <person name="Sanchez J."/>
        </authorList>
    </citation>
    <scope>NUCLEOTIDE SEQUENCE</scope>
</reference>
<dbReference type="EMBL" id="AUZX01015663">
    <property type="protein sequence ID" value="EQD28402.1"/>
    <property type="molecule type" value="Genomic_DNA"/>
</dbReference>
<gene>
    <name evidence="2" type="ORF">B1A_21193</name>
</gene>
<proteinExistence type="predicted"/>
<organism evidence="2">
    <name type="scientific">mine drainage metagenome</name>
    <dbReference type="NCBI Taxonomy" id="410659"/>
    <lineage>
        <taxon>unclassified sequences</taxon>
        <taxon>metagenomes</taxon>
        <taxon>ecological metagenomes</taxon>
    </lineage>
</organism>
<protein>
    <submittedName>
        <fullName evidence="2">ABC-type peptide transport system, solute-binding component</fullName>
    </submittedName>
</protein>
<dbReference type="InterPro" id="IPR000914">
    <property type="entry name" value="SBP_5_dom"/>
</dbReference>
<dbReference type="AlphaFoldDB" id="T0Y995"/>
<dbReference type="Gene3D" id="3.40.190.10">
    <property type="entry name" value="Periplasmic binding protein-like II"/>
    <property type="match status" value="1"/>
</dbReference>
<dbReference type="Pfam" id="PF00496">
    <property type="entry name" value="SBP_bac_5"/>
    <property type="match status" value="1"/>
</dbReference>
<dbReference type="SUPFAM" id="SSF53850">
    <property type="entry name" value="Periplasmic binding protein-like II"/>
    <property type="match status" value="1"/>
</dbReference>
<comment type="caution">
    <text evidence="2">The sequence shown here is derived from an EMBL/GenBank/DDBJ whole genome shotgun (WGS) entry which is preliminary data.</text>
</comment>
<name>T0Y995_9ZZZZ</name>
<evidence type="ECO:0000259" key="1">
    <source>
        <dbReference type="Pfam" id="PF00496"/>
    </source>
</evidence>
<evidence type="ECO:0000313" key="2">
    <source>
        <dbReference type="EMBL" id="EQD28402.1"/>
    </source>
</evidence>
<accession>T0Y995</accession>